<evidence type="ECO:0000256" key="2">
    <source>
        <dbReference type="SAM" id="SignalP"/>
    </source>
</evidence>
<gene>
    <name evidence="4" type="ORF">QVD17_22958</name>
</gene>
<evidence type="ECO:0000313" key="5">
    <source>
        <dbReference type="Proteomes" id="UP001229421"/>
    </source>
</evidence>
<dbReference type="PANTHER" id="PTHR31181">
    <property type="entry name" value="EGG CELL-SECRETED PROTEIN 1.4"/>
    <property type="match status" value="1"/>
</dbReference>
<dbReference type="GO" id="GO:0031982">
    <property type="term" value="C:vesicle"/>
    <property type="evidence" value="ECO:0007669"/>
    <property type="project" value="TreeGrafter"/>
</dbReference>
<keyword evidence="5" id="KW-1185">Reference proteome</keyword>
<proteinExistence type="predicted"/>
<dbReference type="GO" id="GO:0005576">
    <property type="term" value="C:extracellular region"/>
    <property type="evidence" value="ECO:0007669"/>
    <property type="project" value="TreeGrafter"/>
</dbReference>
<comment type="caution">
    <text evidence="4">The sequence shown here is derived from an EMBL/GenBank/DDBJ whole genome shotgun (WGS) entry which is preliminary data.</text>
</comment>
<feature type="signal peptide" evidence="2">
    <location>
        <begin position="1"/>
        <end position="27"/>
    </location>
</feature>
<evidence type="ECO:0000259" key="3">
    <source>
        <dbReference type="Pfam" id="PF05617"/>
    </source>
</evidence>
<organism evidence="4 5">
    <name type="scientific">Tagetes erecta</name>
    <name type="common">African marigold</name>
    <dbReference type="NCBI Taxonomy" id="13708"/>
    <lineage>
        <taxon>Eukaryota</taxon>
        <taxon>Viridiplantae</taxon>
        <taxon>Streptophyta</taxon>
        <taxon>Embryophyta</taxon>
        <taxon>Tracheophyta</taxon>
        <taxon>Spermatophyta</taxon>
        <taxon>Magnoliopsida</taxon>
        <taxon>eudicotyledons</taxon>
        <taxon>Gunneridae</taxon>
        <taxon>Pentapetalae</taxon>
        <taxon>asterids</taxon>
        <taxon>campanulids</taxon>
        <taxon>Asterales</taxon>
        <taxon>Asteraceae</taxon>
        <taxon>Asteroideae</taxon>
        <taxon>Heliantheae alliance</taxon>
        <taxon>Tageteae</taxon>
        <taxon>Tagetes</taxon>
    </lineage>
</organism>
<name>A0AAD8KDI3_TARER</name>
<accession>A0AAD8KDI3</accession>
<feature type="domain" description="Prolamin-like" evidence="3">
    <location>
        <begin position="51"/>
        <end position="114"/>
    </location>
</feature>
<sequence length="135" mass="14553">MALLKRSVLVLFMLLATLMATMPSMLADKQAPGLGLEPSPFKFPSFETLEQCWVSMEESVGCYTDAYRAFLSGKVGLSTMGPSCCMAVNDIASNCWSQMYPDAPSFPSLLRNYCASYQTGQGDAPSPSIEPAADV</sequence>
<dbReference type="GO" id="GO:0009567">
    <property type="term" value="P:double fertilization forming a zygote and endosperm"/>
    <property type="evidence" value="ECO:0007669"/>
    <property type="project" value="TreeGrafter"/>
</dbReference>
<dbReference type="InterPro" id="IPR008502">
    <property type="entry name" value="Prolamin-like"/>
</dbReference>
<evidence type="ECO:0000313" key="4">
    <source>
        <dbReference type="EMBL" id="KAK1420959.1"/>
    </source>
</evidence>
<feature type="chain" id="PRO_5042239584" description="Prolamin-like domain-containing protein" evidence="2">
    <location>
        <begin position="28"/>
        <end position="135"/>
    </location>
</feature>
<dbReference type="EMBL" id="JAUHHV010000006">
    <property type="protein sequence ID" value="KAK1420959.1"/>
    <property type="molecule type" value="Genomic_DNA"/>
</dbReference>
<dbReference type="PANTHER" id="PTHR31181:SF67">
    <property type="entry name" value="PROLAMIN-LIKE PROTEIN (DUF1278)"/>
    <property type="match status" value="1"/>
</dbReference>
<dbReference type="Pfam" id="PF05617">
    <property type="entry name" value="Prolamin_like"/>
    <property type="match status" value="1"/>
</dbReference>
<evidence type="ECO:0000256" key="1">
    <source>
        <dbReference type="ARBA" id="ARBA00022729"/>
    </source>
</evidence>
<dbReference type="AlphaFoldDB" id="A0AAD8KDI3"/>
<dbReference type="GO" id="GO:0080155">
    <property type="term" value="P:regulation of double fertilization forming a zygote and endosperm"/>
    <property type="evidence" value="ECO:0007669"/>
    <property type="project" value="TreeGrafter"/>
</dbReference>
<dbReference type="Proteomes" id="UP001229421">
    <property type="component" value="Unassembled WGS sequence"/>
</dbReference>
<protein>
    <recommendedName>
        <fullName evidence="3">Prolamin-like domain-containing protein</fullName>
    </recommendedName>
</protein>
<reference evidence="4" key="1">
    <citation type="journal article" date="2023" name="bioRxiv">
        <title>Improved chromosome-level genome assembly for marigold (Tagetes erecta).</title>
        <authorList>
            <person name="Jiang F."/>
            <person name="Yuan L."/>
            <person name="Wang S."/>
            <person name="Wang H."/>
            <person name="Xu D."/>
            <person name="Wang A."/>
            <person name="Fan W."/>
        </authorList>
    </citation>
    <scope>NUCLEOTIDE SEQUENCE</scope>
    <source>
        <strain evidence="4">WSJ</strain>
        <tissue evidence="4">Leaf</tissue>
    </source>
</reference>
<keyword evidence="1 2" id="KW-0732">Signal</keyword>
<dbReference type="GO" id="GO:2000008">
    <property type="term" value="P:regulation of protein localization to cell surface"/>
    <property type="evidence" value="ECO:0007669"/>
    <property type="project" value="TreeGrafter"/>
</dbReference>